<reference evidence="1 2" key="1">
    <citation type="journal article" date="2022" name="Nat. Genet.">
        <title>Improved pea reference genome and pan-genome highlight genomic features and evolutionary characteristics.</title>
        <authorList>
            <person name="Yang T."/>
            <person name="Liu R."/>
            <person name="Luo Y."/>
            <person name="Hu S."/>
            <person name="Wang D."/>
            <person name="Wang C."/>
            <person name="Pandey M.K."/>
            <person name="Ge S."/>
            <person name="Xu Q."/>
            <person name="Li N."/>
            <person name="Li G."/>
            <person name="Huang Y."/>
            <person name="Saxena R.K."/>
            <person name="Ji Y."/>
            <person name="Li M."/>
            <person name="Yan X."/>
            <person name="He Y."/>
            <person name="Liu Y."/>
            <person name="Wang X."/>
            <person name="Xiang C."/>
            <person name="Varshney R.K."/>
            <person name="Ding H."/>
            <person name="Gao S."/>
            <person name="Zong X."/>
        </authorList>
    </citation>
    <scope>NUCLEOTIDE SEQUENCE [LARGE SCALE GENOMIC DNA]</scope>
    <source>
        <strain evidence="1 2">cv. Zhongwan 6</strain>
    </source>
</reference>
<name>A0A9D4Y762_PEA</name>
<protein>
    <submittedName>
        <fullName evidence="1">Uncharacterized protein</fullName>
    </submittedName>
</protein>
<comment type="caution">
    <text evidence="1">The sequence shown here is derived from an EMBL/GenBank/DDBJ whole genome shotgun (WGS) entry which is preliminary data.</text>
</comment>
<accession>A0A9D4Y762</accession>
<evidence type="ECO:0000313" key="1">
    <source>
        <dbReference type="EMBL" id="KAI5431476.1"/>
    </source>
</evidence>
<sequence>MYIDTTCPTYFNSVETDDHLFLFFHSAKLVCFAPPLGLQIPELSVFQNLLLFQGKAFNPLEISKGAATLVEEFNKVYAIKDAKAREFSGGANNVDPRADISIYVDVGYFHNGFTTWGCCVKGKDGRMMLLACKKERISMERTLAKALGVRWSLEFGAC</sequence>
<organism evidence="1 2">
    <name type="scientific">Pisum sativum</name>
    <name type="common">Garden pea</name>
    <name type="synonym">Lathyrus oleraceus</name>
    <dbReference type="NCBI Taxonomy" id="3888"/>
    <lineage>
        <taxon>Eukaryota</taxon>
        <taxon>Viridiplantae</taxon>
        <taxon>Streptophyta</taxon>
        <taxon>Embryophyta</taxon>
        <taxon>Tracheophyta</taxon>
        <taxon>Spermatophyta</taxon>
        <taxon>Magnoliopsida</taxon>
        <taxon>eudicotyledons</taxon>
        <taxon>Gunneridae</taxon>
        <taxon>Pentapetalae</taxon>
        <taxon>rosids</taxon>
        <taxon>fabids</taxon>
        <taxon>Fabales</taxon>
        <taxon>Fabaceae</taxon>
        <taxon>Papilionoideae</taxon>
        <taxon>50 kb inversion clade</taxon>
        <taxon>NPAAA clade</taxon>
        <taxon>Hologalegina</taxon>
        <taxon>IRL clade</taxon>
        <taxon>Fabeae</taxon>
        <taxon>Lathyrus</taxon>
    </lineage>
</organism>
<proteinExistence type="predicted"/>
<dbReference type="Proteomes" id="UP001058974">
    <property type="component" value="Chromosome 3"/>
</dbReference>
<dbReference type="EMBL" id="JAMSHJ010000003">
    <property type="protein sequence ID" value="KAI5431476.1"/>
    <property type="molecule type" value="Genomic_DNA"/>
</dbReference>
<keyword evidence="2" id="KW-1185">Reference proteome</keyword>
<dbReference type="AlphaFoldDB" id="A0A9D4Y762"/>
<gene>
    <name evidence="1" type="ORF">KIW84_035603</name>
</gene>
<dbReference type="Gramene" id="Psat03G0560300-T1">
    <property type="protein sequence ID" value="KAI5431476.1"/>
    <property type="gene ID" value="KIW84_035603"/>
</dbReference>
<evidence type="ECO:0000313" key="2">
    <source>
        <dbReference type="Proteomes" id="UP001058974"/>
    </source>
</evidence>